<dbReference type="AlphaFoldDB" id="A0A3A3GDN8"/>
<evidence type="ECO:0008006" key="3">
    <source>
        <dbReference type="Google" id="ProtNLM"/>
    </source>
</evidence>
<protein>
    <recommendedName>
        <fullName evidence="3">Phage gp6-like head-tail connector protein</fullName>
    </recommendedName>
</protein>
<reference evidence="2" key="1">
    <citation type="submission" date="2018-09" db="EMBL/GenBank/DDBJ databases">
        <authorList>
            <person name="Zhu H."/>
        </authorList>
    </citation>
    <scope>NUCLEOTIDE SEQUENCE [LARGE SCALE GENOMIC DNA]</scope>
    <source>
        <strain evidence="2">K1R23-30</strain>
    </source>
</reference>
<evidence type="ECO:0000313" key="1">
    <source>
        <dbReference type="EMBL" id="RJF99019.1"/>
    </source>
</evidence>
<name>A0A3A3GDN8_9BURK</name>
<accession>A0A3A3GDN8</accession>
<dbReference type="Proteomes" id="UP000265955">
    <property type="component" value="Unassembled WGS sequence"/>
</dbReference>
<dbReference type="Gene3D" id="1.10.3230.30">
    <property type="entry name" value="Phage gp6-like head-tail connector protein"/>
    <property type="match status" value="1"/>
</dbReference>
<keyword evidence="2" id="KW-1185">Reference proteome</keyword>
<dbReference type="EMBL" id="QYUO01000001">
    <property type="protein sequence ID" value="RJF99019.1"/>
    <property type="molecule type" value="Genomic_DNA"/>
</dbReference>
<sequence length="184" mass="20039">MTAVLVSWADANEPVTLADVAAQCRIDADDAEAEKDLIEKLIIPGARQLAETRSGAAIRKGTYREILRSFPEDEFPLSKGQATEVTSLKCGGAVVNPTTYQLINLGKESLLSPSASWPASGTVEIEYEAGIDLEEYPSVKQWILMACAWAYSQRGLLLTGQKVEEMPSSYVDSLLDPICTPPRF</sequence>
<comment type="caution">
    <text evidence="1">The sequence shown here is derived from an EMBL/GenBank/DDBJ whole genome shotgun (WGS) entry which is preliminary data.</text>
</comment>
<evidence type="ECO:0000313" key="2">
    <source>
        <dbReference type="Proteomes" id="UP000265955"/>
    </source>
</evidence>
<gene>
    <name evidence="1" type="ORF">D3871_11240</name>
</gene>
<dbReference type="RefSeq" id="WP_119768965.1">
    <property type="nucleotide sequence ID" value="NZ_QYUO01000001.1"/>
</dbReference>
<proteinExistence type="predicted"/>
<dbReference type="OrthoDB" id="6174494at2"/>
<organism evidence="1 2">
    <name type="scientific">Noviherbaspirillum saxi</name>
    <dbReference type="NCBI Taxonomy" id="2320863"/>
    <lineage>
        <taxon>Bacteria</taxon>
        <taxon>Pseudomonadati</taxon>
        <taxon>Pseudomonadota</taxon>
        <taxon>Betaproteobacteria</taxon>
        <taxon>Burkholderiales</taxon>
        <taxon>Oxalobacteraceae</taxon>
        <taxon>Noviherbaspirillum</taxon>
    </lineage>
</organism>